<dbReference type="GO" id="GO:0046872">
    <property type="term" value="F:metal ion binding"/>
    <property type="evidence" value="ECO:0007669"/>
    <property type="project" value="UniProtKB-KW"/>
</dbReference>
<evidence type="ECO:0000313" key="14">
    <source>
        <dbReference type="Proteomes" id="UP000053611"/>
    </source>
</evidence>
<organism evidence="13 14">
    <name type="scientific">Cutaneotrichosporon oleaginosum</name>
    <dbReference type="NCBI Taxonomy" id="879819"/>
    <lineage>
        <taxon>Eukaryota</taxon>
        <taxon>Fungi</taxon>
        <taxon>Dikarya</taxon>
        <taxon>Basidiomycota</taxon>
        <taxon>Agaricomycotina</taxon>
        <taxon>Tremellomycetes</taxon>
        <taxon>Trichosporonales</taxon>
        <taxon>Trichosporonaceae</taxon>
        <taxon>Cutaneotrichosporon</taxon>
    </lineage>
</organism>
<dbReference type="AlphaFoldDB" id="A0A0J0XS49"/>
<keyword evidence="5" id="KW-0732">Signal</keyword>
<dbReference type="InterPro" id="IPR054497">
    <property type="entry name" value="LPMO_AA14"/>
</dbReference>
<keyword evidence="7" id="KW-0186">Copper</keyword>
<evidence type="ECO:0000256" key="9">
    <source>
        <dbReference type="ARBA" id="ARBA00023157"/>
    </source>
</evidence>
<protein>
    <submittedName>
        <fullName evidence="13">Uncharacterized protein</fullName>
    </submittedName>
</protein>
<dbReference type="RefSeq" id="XP_018280384.1">
    <property type="nucleotide sequence ID" value="XM_018421262.1"/>
</dbReference>
<evidence type="ECO:0000256" key="7">
    <source>
        <dbReference type="ARBA" id="ARBA00023008"/>
    </source>
</evidence>
<evidence type="ECO:0000256" key="5">
    <source>
        <dbReference type="ARBA" id="ARBA00022729"/>
    </source>
</evidence>
<evidence type="ECO:0000256" key="2">
    <source>
        <dbReference type="ARBA" id="ARBA00004613"/>
    </source>
</evidence>
<keyword evidence="10" id="KW-0325">Glycoprotein</keyword>
<proteinExistence type="inferred from homology"/>
<dbReference type="GO" id="GO:0005576">
    <property type="term" value="C:extracellular region"/>
    <property type="evidence" value="ECO:0007669"/>
    <property type="project" value="UniProtKB-SubCell"/>
</dbReference>
<evidence type="ECO:0000256" key="4">
    <source>
        <dbReference type="ARBA" id="ARBA00022723"/>
    </source>
</evidence>
<feature type="region of interest" description="Disordered" evidence="12">
    <location>
        <begin position="1"/>
        <end position="22"/>
    </location>
</feature>
<dbReference type="Pfam" id="PF22810">
    <property type="entry name" value="LPMO_AA14"/>
    <property type="match status" value="1"/>
</dbReference>
<gene>
    <name evidence="13" type="ORF">CC85DRAFT_272086</name>
</gene>
<dbReference type="OrthoDB" id="2019572at2759"/>
<keyword evidence="9" id="KW-1015">Disulfide bond</keyword>
<evidence type="ECO:0000256" key="12">
    <source>
        <dbReference type="SAM" id="MobiDB-lite"/>
    </source>
</evidence>
<keyword evidence="8" id="KW-0503">Monooxygenase</keyword>
<comment type="subcellular location">
    <subcellularLocation>
        <location evidence="2">Secreted</location>
    </subcellularLocation>
</comment>
<evidence type="ECO:0000256" key="8">
    <source>
        <dbReference type="ARBA" id="ARBA00023033"/>
    </source>
</evidence>
<keyword evidence="3" id="KW-0964">Secreted</keyword>
<keyword evidence="14" id="KW-1185">Reference proteome</keyword>
<evidence type="ECO:0000313" key="13">
    <source>
        <dbReference type="EMBL" id="KLT43893.1"/>
    </source>
</evidence>
<keyword evidence="6" id="KW-0560">Oxidoreductase</keyword>
<name>A0A0J0XS49_9TREE</name>
<keyword evidence="4" id="KW-0479">Metal-binding</keyword>
<comment type="cofactor">
    <cofactor evidence="1">
        <name>Cu(2+)</name>
        <dbReference type="ChEBI" id="CHEBI:29036"/>
    </cofactor>
</comment>
<accession>A0A0J0XS49</accession>
<comment type="similarity">
    <text evidence="11">Belongs to the polysaccharide monooxygenase AA14 family.</text>
</comment>
<dbReference type="GeneID" id="28981865"/>
<dbReference type="EMBL" id="KQ087191">
    <property type="protein sequence ID" value="KLT43893.1"/>
    <property type="molecule type" value="Genomic_DNA"/>
</dbReference>
<evidence type="ECO:0000256" key="1">
    <source>
        <dbReference type="ARBA" id="ARBA00001973"/>
    </source>
</evidence>
<dbReference type="GO" id="GO:0004497">
    <property type="term" value="F:monooxygenase activity"/>
    <property type="evidence" value="ECO:0007669"/>
    <property type="project" value="UniProtKB-KW"/>
</dbReference>
<reference evidence="13 14" key="1">
    <citation type="submission" date="2015-03" db="EMBL/GenBank/DDBJ databases">
        <title>Genomics and transcriptomics of the oil-accumulating basidiomycete yeast T. oleaginosus allow insights into substrate utilization and the diverse evolutionary trajectories of mating systems in fungi.</title>
        <authorList>
            <consortium name="DOE Joint Genome Institute"/>
            <person name="Kourist R."/>
            <person name="Kracht O."/>
            <person name="Bracharz F."/>
            <person name="Lipzen A."/>
            <person name="Nolan M."/>
            <person name="Ohm R."/>
            <person name="Grigoriev I."/>
            <person name="Sun S."/>
            <person name="Heitman J."/>
            <person name="Bruck T."/>
            <person name="Nowrousian M."/>
        </authorList>
    </citation>
    <scope>NUCLEOTIDE SEQUENCE [LARGE SCALE GENOMIC DNA]</scope>
    <source>
        <strain evidence="13 14">IBC0246</strain>
    </source>
</reference>
<dbReference type="STRING" id="879819.A0A0J0XS49"/>
<dbReference type="Proteomes" id="UP000053611">
    <property type="component" value="Unassembled WGS sequence"/>
</dbReference>
<evidence type="ECO:0000256" key="3">
    <source>
        <dbReference type="ARBA" id="ARBA00022525"/>
    </source>
</evidence>
<evidence type="ECO:0000256" key="6">
    <source>
        <dbReference type="ARBA" id="ARBA00023002"/>
    </source>
</evidence>
<evidence type="ECO:0000256" key="10">
    <source>
        <dbReference type="ARBA" id="ARBA00023180"/>
    </source>
</evidence>
<evidence type="ECO:0000256" key="11">
    <source>
        <dbReference type="ARBA" id="ARBA00046340"/>
    </source>
</evidence>
<sequence length="283" mass="31097">MFGFDYPNQSNYPYKTNGPAPNYNNNRPVTPIRLSANPHESFWLGNGLRDYPPAPGQFLDLKAGGATRFEVSCNRAFTSYRHPGITTPLPAHACTEEYPLHTVNWFNKQPDISKLGGAALAIAYTSDAKNVKASDFTVISVQYRAVWERVITFNIPSGMPECPPEGCLCTWNWLHTALNTRNPPAPNGQPQGEGYGNEIFNTLMRCKVSGSINNNNKVGAGQNPVECSKDAAKCVKGPKKPIITWMASGNTVNFNNDQKFGYPVYNRGFGFSNGAQQDAIVPK</sequence>